<evidence type="ECO:0000256" key="1">
    <source>
        <dbReference type="SAM" id="Coils"/>
    </source>
</evidence>
<dbReference type="EMBL" id="LN906597">
    <property type="protein sequence ID" value="CUT17810.1"/>
    <property type="molecule type" value="Genomic_DNA"/>
</dbReference>
<dbReference type="RefSeq" id="WP_092490525.1">
    <property type="nucleotide sequence ID" value="NZ_LN906597.1"/>
</dbReference>
<evidence type="ECO:0000313" key="5">
    <source>
        <dbReference type="Proteomes" id="UP000198651"/>
    </source>
</evidence>
<feature type="region of interest" description="Disordered" evidence="2">
    <location>
        <begin position="67"/>
        <end position="86"/>
    </location>
</feature>
<keyword evidence="5" id="KW-1185">Reference proteome</keyword>
<sequence length="420" mass="46107">MSINNVLINTLGSHVVNIEEEEEESSSESSVISLSHMDIDNLSVFSNSENFPLNDSTSEIDKNLVTQSTSATEKNKKKSKKHSLTTSRNSRLFQGGKILVLLGIIQIFIVIICVLFAQLKFGTSDTASPTALMNSTESYSIGTTPEYIFSSTTQDYPSGSSTSARIRKKQKPAKAKSKKNKTSTHSNKIRNKTTDVTTSAKPKNTTSVLVTTNAVNNDQPKASTSVSVTTANTNNEQPESSTSATSITPVNPQPTMVENTSVNANTKNNHENYVESTTTNIGHTDIDYDTANILKTLIQKNRELNNTCLTIKEKTAITEEISNFLSENISKITDADRLELQKQLVQDQEKAKSVKDEGTSAPCPTNTVDILEEMDKMEVLIRRNPAPEVVNTAVENVRSIIARGRERLLKKLLKNIGKMS</sequence>
<dbReference type="Proteomes" id="UP000198651">
    <property type="component" value="Chromosome I"/>
</dbReference>
<organism evidence="4 5">
    <name type="scientific">Candidatus Ichthyocystis hellenicum</name>
    <dbReference type="NCBI Taxonomy" id="1561003"/>
    <lineage>
        <taxon>Bacteria</taxon>
        <taxon>Pseudomonadati</taxon>
        <taxon>Pseudomonadota</taxon>
        <taxon>Betaproteobacteria</taxon>
        <taxon>Burkholderiales</taxon>
        <taxon>Candidatus Ichthyocystis</taxon>
    </lineage>
</organism>
<gene>
    <name evidence="4" type="ORF">Ark11_0991</name>
</gene>
<feature type="region of interest" description="Disordered" evidence="2">
    <location>
        <begin position="150"/>
        <end position="252"/>
    </location>
</feature>
<keyword evidence="1" id="KW-0175">Coiled coil</keyword>
<keyword evidence="3" id="KW-0472">Membrane</keyword>
<evidence type="ECO:0000256" key="2">
    <source>
        <dbReference type="SAM" id="MobiDB-lite"/>
    </source>
</evidence>
<reference evidence="5" key="1">
    <citation type="submission" date="2015-11" db="EMBL/GenBank/DDBJ databases">
        <authorList>
            <person name="Seth-Smith H.M.B."/>
        </authorList>
    </citation>
    <scope>NUCLEOTIDE SEQUENCE [LARGE SCALE GENOMIC DNA]</scope>
    <source>
        <strain evidence="5">2013Ark11</strain>
    </source>
</reference>
<feature type="compositionally biased region" description="Basic residues" evidence="2">
    <location>
        <begin position="165"/>
        <end position="191"/>
    </location>
</feature>
<evidence type="ECO:0000313" key="4">
    <source>
        <dbReference type="EMBL" id="CUT17810.1"/>
    </source>
</evidence>
<proteinExistence type="predicted"/>
<feature type="coiled-coil region" evidence="1">
    <location>
        <begin position="294"/>
        <end position="357"/>
    </location>
</feature>
<keyword evidence="3" id="KW-0812">Transmembrane</keyword>
<keyword evidence="3" id="KW-1133">Transmembrane helix</keyword>
<dbReference type="AlphaFoldDB" id="A0A0S4M4N1"/>
<protein>
    <submittedName>
        <fullName evidence="4">Putative membrane protein</fullName>
    </submittedName>
</protein>
<name>A0A0S4M4N1_9BURK</name>
<feature type="transmembrane region" description="Helical" evidence="3">
    <location>
        <begin position="98"/>
        <end position="119"/>
    </location>
</feature>
<feature type="compositionally biased region" description="Low complexity" evidence="2">
    <location>
        <begin position="222"/>
        <end position="235"/>
    </location>
</feature>
<accession>A0A0S4M4N1</accession>
<evidence type="ECO:0000256" key="3">
    <source>
        <dbReference type="SAM" id="Phobius"/>
    </source>
</evidence>
<feature type="compositionally biased region" description="Polar residues" evidence="2">
    <location>
        <begin position="194"/>
        <end position="221"/>
    </location>
</feature>
<feature type="compositionally biased region" description="Polar residues" evidence="2">
    <location>
        <begin position="150"/>
        <end position="164"/>
    </location>
</feature>
<feature type="compositionally biased region" description="Polar residues" evidence="2">
    <location>
        <begin position="236"/>
        <end position="252"/>
    </location>
</feature>